<keyword evidence="4" id="KW-0804">Transcription</keyword>
<evidence type="ECO:0000256" key="5">
    <source>
        <dbReference type="ARBA" id="ARBA00023242"/>
    </source>
</evidence>
<dbReference type="Proteomes" id="UP000834106">
    <property type="component" value="Chromosome 10"/>
</dbReference>
<sequence>MSSSSCFLFPNNNRAKHVSEGEFLKSREMMDSDFLKNQPAAAAAAPSQQSCGLARYRSAPSSFFTTLLESDNEPESMFSALMNETRDDDLNQKNQLQYSSGGAMKQEIGVENEAGNRKNGFCNGSTSQGVYESGGSIVGSYSVGMENQVGVRMNNGNGNCSNLVRQSSSPAGFFSGYDVTGEAGNYRVSNGTSAEANSSANGLNNYLNFSSGAPSRSRFMPSIPENGNEGVSLTNLENGQWRNGNSANGKEYDAAFPKDTWNDSSFNRLKRNRDVDSKMFSNFGGSENQSVETRNPNQGLTHHLSLPKTSAEMAAVEKYLQFQPDTVPLQIRAKRGCATHPRSIAERMRRTRISERMKKLQELFPNMDKQTSIADMLDLAVDYIKDLQNQVETLTDKKAKCTCSSKSNEANDILHGHRHSRLCRSAQSLKEETKLYFLNVFRSLSWGRLV</sequence>
<dbReference type="GO" id="GO:0000981">
    <property type="term" value="F:DNA-binding transcription factor activity, RNA polymerase II-specific"/>
    <property type="evidence" value="ECO:0007669"/>
    <property type="project" value="TreeGrafter"/>
</dbReference>
<dbReference type="FunFam" id="4.10.280.10:FF:000021">
    <property type="entry name" value="Transcription factor bHLH130 family"/>
    <property type="match status" value="1"/>
</dbReference>
<dbReference type="Gene3D" id="4.10.280.10">
    <property type="entry name" value="Helix-loop-helix DNA-binding domain"/>
    <property type="match status" value="1"/>
</dbReference>
<organism evidence="9 10">
    <name type="scientific">Fraxinus pennsylvanica</name>
    <dbReference type="NCBI Taxonomy" id="56036"/>
    <lineage>
        <taxon>Eukaryota</taxon>
        <taxon>Viridiplantae</taxon>
        <taxon>Streptophyta</taxon>
        <taxon>Embryophyta</taxon>
        <taxon>Tracheophyta</taxon>
        <taxon>Spermatophyta</taxon>
        <taxon>Magnoliopsida</taxon>
        <taxon>eudicotyledons</taxon>
        <taxon>Gunneridae</taxon>
        <taxon>Pentapetalae</taxon>
        <taxon>asterids</taxon>
        <taxon>lamiids</taxon>
        <taxon>Lamiales</taxon>
        <taxon>Oleaceae</taxon>
        <taxon>Oleeae</taxon>
        <taxon>Fraxinus</taxon>
    </lineage>
</organism>
<keyword evidence="2" id="KW-0805">Transcription regulation</keyword>
<feature type="domain" description="BHLH" evidence="8">
    <location>
        <begin position="337"/>
        <end position="387"/>
    </location>
</feature>
<comment type="subcellular location">
    <subcellularLocation>
        <location evidence="1">Nucleus</location>
    </subcellularLocation>
</comment>
<keyword evidence="6" id="KW-0175">Coiled coil</keyword>
<dbReference type="EMBL" id="OU503045">
    <property type="protein sequence ID" value="CAI9769440.1"/>
    <property type="molecule type" value="Genomic_DNA"/>
</dbReference>
<evidence type="ECO:0000256" key="4">
    <source>
        <dbReference type="ARBA" id="ARBA00023163"/>
    </source>
</evidence>
<evidence type="ECO:0000256" key="1">
    <source>
        <dbReference type="ARBA" id="ARBA00004123"/>
    </source>
</evidence>
<dbReference type="SUPFAM" id="SSF47459">
    <property type="entry name" value="HLH, helix-loop-helix DNA-binding domain"/>
    <property type="match status" value="1"/>
</dbReference>
<evidence type="ECO:0000256" key="6">
    <source>
        <dbReference type="SAM" id="Coils"/>
    </source>
</evidence>
<keyword evidence="3" id="KW-0238">DNA-binding</keyword>
<evidence type="ECO:0000313" key="9">
    <source>
        <dbReference type="EMBL" id="CAI9769440.1"/>
    </source>
</evidence>
<dbReference type="InterPro" id="IPR045843">
    <property type="entry name" value="IND-like"/>
</dbReference>
<dbReference type="GO" id="GO:0000978">
    <property type="term" value="F:RNA polymerase II cis-regulatory region sequence-specific DNA binding"/>
    <property type="evidence" value="ECO:0007669"/>
    <property type="project" value="TreeGrafter"/>
</dbReference>
<evidence type="ECO:0000313" key="10">
    <source>
        <dbReference type="Proteomes" id="UP000834106"/>
    </source>
</evidence>
<dbReference type="InterPro" id="IPR011598">
    <property type="entry name" value="bHLH_dom"/>
</dbReference>
<dbReference type="AlphaFoldDB" id="A0AAD1ZLI9"/>
<dbReference type="PANTHER" id="PTHR16223">
    <property type="entry name" value="TRANSCRIPTION FACTOR BHLH83-RELATED"/>
    <property type="match status" value="1"/>
</dbReference>
<feature type="region of interest" description="Disordered" evidence="7">
    <location>
        <begin position="281"/>
        <end position="300"/>
    </location>
</feature>
<feature type="coiled-coil region" evidence="6">
    <location>
        <begin position="377"/>
        <end position="404"/>
    </location>
</feature>
<name>A0AAD1ZLI9_9LAMI</name>
<dbReference type="InterPro" id="IPR036638">
    <property type="entry name" value="HLH_DNA-bd_sf"/>
</dbReference>
<keyword evidence="10" id="KW-1185">Reference proteome</keyword>
<dbReference type="PANTHER" id="PTHR16223:SF345">
    <property type="entry name" value="TRANSCRIPTION FACTOR BHLH130-LIKE"/>
    <property type="match status" value="1"/>
</dbReference>
<reference evidence="9" key="1">
    <citation type="submission" date="2023-05" db="EMBL/GenBank/DDBJ databases">
        <authorList>
            <person name="Huff M."/>
        </authorList>
    </citation>
    <scope>NUCLEOTIDE SEQUENCE</scope>
</reference>
<dbReference type="SMART" id="SM00353">
    <property type="entry name" value="HLH"/>
    <property type="match status" value="1"/>
</dbReference>
<keyword evidence="5" id="KW-0539">Nucleus</keyword>
<protein>
    <recommendedName>
        <fullName evidence="8">BHLH domain-containing protein</fullName>
    </recommendedName>
</protein>
<accession>A0AAD1ZLI9</accession>
<evidence type="ECO:0000256" key="3">
    <source>
        <dbReference type="ARBA" id="ARBA00023125"/>
    </source>
</evidence>
<proteinExistence type="predicted"/>
<evidence type="ECO:0000256" key="2">
    <source>
        <dbReference type="ARBA" id="ARBA00023015"/>
    </source>
</evidence>
<gene>
    <name evidence="9" type="ORF">FPE_LOCUS16850</name>
</gene>
<dbReference type="GO" id="GO:0005634">
    <property type="term" value="C:nucleus"/>
    <property type="evidence" value="ECO:0007669"/>
    <property type="project" value="UniProtKB-SubCell"/>
</dbReference>
<evidence type="ECO:0000259" key="8">
    <source>
        <dbReference type="PROSITE" id="PS50888"/>
    </source>
</evidence>
<dbReference type="Pfam" id="PF00010">
    <property type="entry name" value="HLH"/>
    <property type="match status" value="1"/>
</dbReference>
<evidence type="ECO:0000256" key="7">
    <source>
        <dbReference type="SAM" id="MobiDB-lite"/>
    </source>
</evidence>
<dbReference type="GO" id="GO:0046983">
    <property type="term" value="F:protein dimerization activity"/>
    <property type="evidence" value="ECO:0007669"/>
    <property type="project" value="InterPro"/>
</dbReference>
<dbReference type="PROSITE" id="PS50888">
    <property type="entry name" value="BHLH"/>
    <property type="match status" value="1"/>
</dbReference>